<accession>A0A0B6YIG4</accession>
<dbReference type="InterPro" id="IPR016186">
    <property type="entry name" value="C-type_lectin-like/link_sf"/>
</dbReference>
<dbReference type="Gene3D" id="3.10.100.10">
    <property type="entry name" value="Mannose-Binding Protein A, subunit A"/>
    <property type="match status" value="1"/>
</dbReference>
<dbReference type="Pfam" id="PF00059">
    <property type="entry name" value="Lectin_C"/>
    <property type="match status" value="1"/>
</dbReference>
<feature type="non-terminal residue" evidence="2">
    <location>
        <position position="102"/>
    </location>
</feature>
<dbReference type="SUPFAM" id="SSF56436">
    <property type="entry name" value="C-type lectin-like"/>
    <property type="match status" value="1"/>
</dbReference>
<dbReference type="InterPro" id="IPR016187">
    <property type="entry name" value="CTDL_fold"/>
</dbReference>
<dbReference type="AlphaFoldDB" id="A0A0B6YIG4"/>
<reference evidence="2" key="1">
    <citation type="submission" date="2014-12" db="EMBL/GenBank/DDBJ databases">
        <title>Insight into the proteome of Arion vulgaris.</title>
        <authorList>
            <person name="Aradska J."/>
            <person name="Bulat T."/>
            <person name="Smidak R."/>
            <person name="Sarate P."/>
            <person name="Gangsoo J."/>
            <person name="Sialana F."/>
            <person name="Bilban M."/>
            <person name="Lubec G."/>
        </authorList>
    </citation>
    <scope>NUCLEOTIDE SEQUENCE</scope>
    <source>
        <tissue evidence="2">Skin</tissue>
    </source>
</reference>
<dbReference type="InterPro" id="IPR001304">
    <property type="entry name" value="C-type_lectin-like"/>
</dbReference>
<gene>
    <name evidence="2" type="primary">ORF26395</name>
</gene>
<protein>
    <recommendedName>
        <fullName evidence="1">C-type lectin domain-containing protein</fullName>
    </recommendedName>
</protein>
<name>A0A0B6YIG4_9EUPU</name>
<feature type="non-terminal residue" evidence="2">
    <location>
        <position position="1"/>
    </location>
</feature>
<feature type="domain" description="C-type lectin" evidence="1">
    <location>
        <begin position="10"/>
        <end position="67"/>
    </location>
</feature>
<organism evidence="2">
    <name type="scientific">Arion vulgaris</name>
    <dbReference type="NCBI Taxonomy" id="1028688"/>
    <lineage>
        <taxon>Eukaryota</taxon>
        <taxon>Metazoa</taxon>
        <taxon>Spiralia</taxon>
        <taxon>Lophotrochozoa</taxon>
        <taxon>Mollusca</taxon>
        <taxon>Gastropoda</taxon>
        <taxon>Heterobranchia</taxon>
        <taxon>Euthyneura</taxon>
        <taxon>Panpulmonata</taxon>
        <taxon>Eupulmonata</taxon>
        <taxon>Stylommatophora</taxon>
        <taxon>Helicina</taxon>
        <taxon>Arionoidea</taxon>
        <taxon>Arionidae</taxon>
        <taxon>Arion</taxon>
    </lineage>
</organism>
<proteinExistence type="predicted"/>
<evidence type="ECO:0000259" key="1">
    <source>
        <dbReference type="Pfam" id="PF00059"/>
    </source>
</evidence>
<dbReference type="CDD" id="cd00037">
    <property type="entry name" value="CLECT"/>
    <property type="match status" value="1"/>
</dbReference>
<sequence length="102" mass="11543">YKFYSKTNAVHLAASICARENASLVTIDSVAENNYISTVIKHKFPYIRHFFTGGTNSDNGWEWNTYTITAGLGRSGNNRKKINSNIGFITDTLPIHQTKWFP</sequence>
<dbReference type="EMBL" id="HACG01009064">
    <property type="protein sequence ID" value="CEK55929.1"/>
    <property type="molecule type" value="Transcribed_RNA"/>
</dbReference>
<evidence type="ECO:0000313" key="2">
    <source>
        <dbReference type="EMBL" id="CEK55929.1"/>
    </source>
</evidence>